<dbReference type="Proteomes" id="UP000034164">
    <property type="component" value="Unassembled WGS sequence"/>
</dbReference>
<dbReference type="AlphaFoldDB" id="A0A0G2J8T7"/>
<proteinExistence type="predicted"/>
<dbReference type="VEuPathDB" id="FungiDB:EMCG_02844"/>
<organism evidence="1 2">
    <name type="scientific">[Emmonsia] crescens</name>
    <dbReference type="NCBI Taxonomy" id="73230"/>
    <lineage>
        <taxon>Eukaryota</taxon>
        <taxon>Fungi</taxon>
        <taxon>Dikarya</taxon>
        <taxon>Ascomycota</taxon>
        <taxon>Pezizomycotina</taxon>
        <taxon>Eurotiomycetes</taxon>
        <taxon>Eurotiomycetidae</taxon>
        <taxon>Onygenales</taxon>
        <taxon>Ajellomycetaceae</taxon>
        <taxon>Emergomyces</taxon>
    </lineage>
</organism>
<protein>
    <submittedName>
        <fullName evidence="1">Uncharacterized protein</fullName>
    </submittedName>
</protein>
<comment type="caution">
    <text evidence="1">The sequence shown here is derived from an EMBL/GenBank/DDBJ whole genome shotgun (WGS) entry which is preliminary data.</text>
</comment>
<name>A0A0G2J8T7_9EURO</name>
<sequence>MVDNNTLTSANDMGEIEIGWDPDGSQITAEVSVLPMIDVIWSKNIKDMGTLWTWENEVISTPTSIVTTG</sequence>
<evidence type="ECO:0000313" key="1">
    <source>
        <dbReference type="EMBL" id="KKZ62801.1"/>
    </source>
</evidence>
<reference evidence="2" key="1">
    <citation type="journal article" date="2015" name="PLoS Genet.">
        <title>The dynamic genome and transcriptome of the human fungal pathogen Blastomyces and close relative Emmonsia.</title>
        <authorList>
            <person name="Munoz J.F."/>
            <person name="Gauthier G.M."/>
            <person name="Desjardins C.A."/>
            <person name="Gallo J.E."/>
            <person name="Holder J."/>
            <person name="Sullivan T.D."/>
            <person name="Marty A.J."/>
            <person name="Carmen J.C."/>
            <person name="Chen Z."/>
            <person name="Ding L."/>
            <person name="Gujja S."/>
            <person name="Magrini V."/>
            <person name="Misas E."/>
            <person name="Mitreva M."/>
            <person name="Priest M."/>
            <person name="Saif S."/>
            <person name="Whiston E.A."/>
            <person name="Young S."/>
            <person name="Zeng Q."/>
            <person name="Goldman W.E."/>
            <person name="Mardis E.R."/>
            <person name="Taylor J.W."/>
            <person name="McEwen J.G."/>
            <person name="Clay O.K."/>
            <person name="Klein B.S."/>
            <person name="Cuomo C.A."/>
        </authorList>
    </citation>
    <scope>NUCLEOTIDE SEQUENCE [LARGE SCALE GENOMIC DNA]</scope>
    <source>
        <strain evidence="2">UAMH 3008</strain>
    </source>
</reference>
<dbReference type="EMBL" id="LCZI01001035">
    <property type="protein sequence ID" value="KKZ62801.1"/>
    <property type="molecule type" value="Genomic_DNA"/>
</dbReference>
<gene>
    <name evidence="1" type="ORF">EMCG_02844</name>
</gene>
<evidence type="ECO:0000313" key="2">
    <source>
        <dbReference type="Proteomes" id="UP000034164"/>
    </source>
</evidence>
<accession>A0A0G2J8T7</accession>
<dbReference type="OrthoDB" id="10430833at2759"/>